<accession>A0A0K2S0S5</accession>
<protein>
    <submittedName>
        <fullName evidence="1">Uncharacterized protein</fullName>
    </submittedName>
</protein>
<sequence>MSFAVSIALTCCVRSQRDAISSMRAGAQPTPGTFRYPSRRGSVALFLGCTSLGYGRGGVYPNGNPARPPYGVCSTRAEP</sequence>
<evidence type="ECO:0000313" key="1">
    <source>
        <dbReference type="EMBL" id="BAS20684.1"/>
    </source>
</evidence>
<dbReference type="AlphaFoldDB" id="A0A0K2S0S5"/>
<organism evidence="1">
    <name type="scientific">Rothia mucilaginosa</name>
    <dbReference type="NCBI Taxonomy" id="43675"/>
    <lineage>
        <taxon>Bacteria</taxon>
        <taxon>Bacillati</taxon>
        <taxon>Actinomycetota</taxon>
        <taxon>Actinomycetes</taxon>
        <taxon>Micrococcales</taxon>
        <taxon>Micrococcaceae</taxon>
        <taxon>Rothia</taxon>
    </lineage>
</organism>
<dbReference type="PATRIC" id="fig|43675.28.peg.1471"/>
<gene>
    <name evidence="1" type="ORF">RM6536_1437</name>
</gene>
<dbReference type="EMBL" id="AP014938">
    <property type="protein sequence ID" value="BAS20684.1"/>
    <property type="molecule type" value="Genomic_DNA"/>
</dbReference>
<reference evidence="2" key="1">
    <citation type="submission" date="2015-08" db="EMBL/GenBank/DDBJ databases">
        <title>Complete genome sequence of Rothia mucilaginosa strain NUM-Rm6536.</title>
        <authorList>
            <person name="Nambu T."/>
        </authorList>
    </citation>
    <scope>NUCLEOTIDE SEQUENCE [LARGE SCALE GENOMIC DNA]</scope>
    <source>
        <strain evidence="2">NUM-Rm6536</strain>
    </source>
</reference>
<name>A0A0K2S0S5_9MICC</name>
<dbReference type="Proteomes" id="UP000066203">
    <property type="component" value="Chromosome"/>
</dbReference>
<proteinExistence type="predicted"/>
<evidence type="ECO:0000313" key="2">
    <source>
        <dbReference type="Proteomes" id="UP000066203"/>
    </source>
</evidence>